<accession>A0AAV7IVD5</accession>
<name>A0AAV7IVD5_COTGL</name>
<dbReference type="GO" id="GO:0005737">
    <property type="term" value="C:cytoplasm"/>
    <property type="evidence" value="ECO:0007669"/>
    <property type="project" value="TreeGrafter"/>
</dbReference>
<sequence length="67" mass="7712">MLEKNDIEIQQSALKVLCELCDNIIKYPEEDKYRRIRIGNPSITDKLLPASGAIECLFELGFIEDRV</sequence>
<dbReference type="Pfam" id="PF09409">
    <property type="entry name" value="PUB"/>
    <property type="match status" value="1"/>
</dbReference>
<dbReference type="InterPro" id="IPR018997">
    <property type="entry name" value="PUB_domain"/>
</dbReference>
<protein>
    <recommendedName>
        <fullName evidence="1">PUB domain-containing protein</fullName>
    </recommendedName>
</protein>
<comment type="caution">
    <text evidence="2">The sequence shown here is derived from an EMBL/GenBank/DDBJ whole genome shotgun (WGS) entry which is preliminary data.</text>
</comment>
<dbReference type="Gene3D" id="1.20.58.2190">
    <property type="match status" value="1"/>
</dbReference>
<dbReference type="PANTHER" id="PTHR23153:SF38">
    <property type="entry name" value="UBX DOMAIN-CONTAINING PROTEIN 6"/>
    <property type="match status" value="1"/>
</dbReference>
<evidence type="ECO:0000313" key="3">
    <source>
        <dbReference type="Proteomes" id="UP000826195"/>
    </source>
</evidence>
<organism evidence="2 3">
    <name type="scientific">Cotesia glomerata</name>
    <name type="common">Lepidopteran parasitic wasp</name>
    <name type="synonym">Apanteles glomeratus</name>
    <dbReference type="NCBI Taxonomy" id="32391"/>
    <lineage>
        <taxon>Eukaryota</taxon>
        <taxon>Metazoa</taxon>
        <taxon>Ecdysozoa</taxon>
        <taxon>Arthropoda</taxon>
        <taxon>Hexapoda</taxon>
        <taxon>Insecta</taxon>
        <taxon>Pterygota</taxon>
        <taxon>Neoptera</taxon>
        <taxon>Endopterygota</taxon>
        <taxon>Hymenoptera</taxon>
        <taxon>Apocrita</taxon>
        <taxon>Ichneumonoidea</taxon>
        <taxon>Braconidae</taxon>
        <taxon>Microgastrinae</taxon>
        <taxon>Cotesia</taxon>
    </lineage>
</organism>
<reference evidence="2 3" key="1">
    <citation type="journal article" date="2021" name="J. Hered.">
        <title>A chromosome-level genome assembly of the parasitoid wasp, Cotesia glomerata (Hymenoptera: Braconidae).</title>
        <authorList>
            <person name="Pinto B.J."/>
            <person name="Weis J.J."/>
            <person name="Gamble T."/>
            <person name="Ode P.J."/>
            <person name="Paul R."/>
            <person name="Zaspel J.M."/>
        </authorList>
    </citation>
    <scope>NUCLEOTIDE SEQUENCE [LARGE SCALE GENOMIC DNA]</scope>
    <source>
        <strain evidence="2">CgM1</strain>
    </source>
</reference>
<dbReference type="InterPro" id="IPR036339">
    <property type="entry name" value="PUB-like_dom_sf"/>
</dbReference>
<dbReference type="SUPFAM" id="SSF143503">
    <property type="entry name" value="PUG domain-like"/>
    <property type="match status" value="1"/>
</dbReference>
<dbReference type="SMART" id="SM00580">
    <property type="entry name" value="PUG"/>
    <property type="match status" value="1"/>
</dbReference>
<evidence type="ECO:0000259" key="1">
    <source>
        <dbReference type="Pfam" id="PF09409"/>
    </source>
</evidence>
<feature type="domain" description="PUB" evidence="1">
    <location>
        <begin position="11"/>
        <end position="64"/>
    </location>
</feature>
<gene>
    <name evidence="2" type="ORF">KQX54_006877</name>
</gene>
<dbReference type="Proteomes" id="UP000826195">
    <property type="component" value="Unassembled WGS sequence"/>
</dbReference>
<dbReference type="AlphaFoldDB" id="A0AAV7IVD5"/>
<keyword evidence="3" id="KW-1185">Reference proteome</keyword>
<proteinExistence type="predicted"/>
<dbReference type="EMBL" id="JAHXZJ010000374">
    <property type="protein sequence ID" value="KAH0560673.1"/>
    <property type="molecule type" value="Genomic_DNA"/>
</dbReference>
<evidence type="ECO:0000313" key="2">
    <source>
        <dbReference type="EMBL" id="KAH0560673.1"/>
    </source>
</evidence>
<dbReference type="PANTHER" id="PTHR23153">
    <property type="entry name" value="UBX-RELATED"/>
    <property type="match status" value="1"/>
</dbReference>